<gene>
    <name evidence="1" type="ORF">DPMN_099590</name>
</gene>
<accession>A0A9D4R7D3</accession>
<reference evidence="1" key="1">
    <citation type="journal article" date="2019" name="bioRxiv">
        <title>The Genome of the Zebra Mussel, Dreissena polymorpha: A Resource for Invasive Species Research.</title>
        <authorList>
            <person name="McCartney M.A."/>
            <person name="Auch B."/>
            <person name="Kono T."/>
            <person name="Mallez S."/>
            <person name="Zhang Y."/>
            <person name="Obille A."/>
            <person name="Becker A."/>
            <person name="Abrahante J.E."/>
            <person name="Garbe J."/>
            <person name="Badalamenti J.P."/>
            <person name="Herman A."/>
            <person name="Mangelson H."/>
            <person name="Liachko I."/>
            <person name="Sullivan S."/>
            <person name="Sone E.D."/>
            <person name="Koren S."/>
            <person name="Silverstein K.A.T."/>
            <person name="Beckman K.B."/>
            <person name="Gohl D.M."/>
        </authorList>
    </citation>
    <scope>NUCLEOTIDE SEQUENCE</scope>
    <source>
        <strain evidence="1">Duluth1</strain>
        <tissue evidence="1">Whole animal</tissue>
    </source>
</reference>
<dbReference type="AlphaFoldDB" id="A0A9D4R7D3"/>
<reference evidence="1" key="2">
    <citation type="submission" date="2020-11" db="EMBL/GenBank/DDBJ databases">
        <authorList>
            <person name="McCartney M.A."/>
            <person name="Auch B."/>
            <person name="Kono T."/>
            <person name="Mallez S."/>
            <person name="Becker A."/>
            <person name="Gohl D.M."/>
            <person name="Silverstein K.A.T."/>
            <person name="Koren S."/>
            <person name="Bechman K.B."/>
            <person name="Herman A."/>
            <person name="Abrahante J.E."/>
            <person name="Garbe J."/>
        </authorList>
    </citation>
    <scope>NUCLEOTIDE SEQUENCE</scope>
    <source>
        <strain evidence="1">Duluth1</strain>
        <tissue evidence="1">Whole animal</tissue>
    </source>
</reference>
<name>A0A9D4R7D3_DREPO</name>
<keyword evidence="2" id="KW-1185">Reference proteome</keyword>
<sequence length="60" mass="6921">MQTFWAQSLRKEGGVSDTTCWTLIRVFRYSQNRRMNDTKCSALRMFPGTASVENQGRKCA</sequence>
<comment type="caution">
    <text evidence="1">The sequence shown here is derived from an EMBL/GenBank/DDBJ whole genome shotgun (WGS) entry which is preliminary data.</text>
</comment>
<evidence type="ECO:0000313" key="1">
    <source>
        <dbReference type="EMBL" id="KAH3856993.1"/>
    </source>
</evidence>
<dbReference type="Proteomes" id="UP000828390">
    <property type="component" value="Unassembled WGS sequence"/>
</dbReference>
<protein>
    <submittedName>
        <fullName evidence="1">Uncharacterized protein</fullName>
    </submittedName>
</protein>
<dbReference type="EMBL" id="JAIWYP010000003">
    <property type="protein sequence ID" value="KAH3856993.1"/>
    <property type="molecule type" value="Genomic_DNA"/>
</dbReference>
<proteinExistence type="predicted"/>
<organism evidence="1 2">
    <name type="scientific">Dreissena polymorpha</name>
    <name type="common">Zebra mussel</name>
    <name type="synonym">Mytilus polymorpha</name>
    <dbReference type="NCBI Taxonomy" id="45954"/>
    <lineage>
        <taxon>Eukaryota</taxon>
        <taxon>Metazoa</taxon>
        <taxon>Spiralia</taxon>
        <taxon>Lophotrochozoa</taxon>
        <taxon>Mollusca</taxon>
        <taxon>Bivalvia</taxon>
        <taxon>Autobranchia</taxon>
        <taxon>Heteroconchia</taxon>
        <taxon>Euheterodonta</taxon>
        <taxon>Imparidentia</taxon>
        <taxon>Neoheterodontei</taxon>
        <taxon>Myida</taxon>
        <taxon>Dreissenoidea</taxon>
        <taxon>Dreissenidae</taxon>
        <taxon>Dreissena</taxon>
    </lineage>
</organism>
<evidence type="ECO:0000313" key="2">
    <source>
        <dbReference type="Proteomes" id="UP000828390"/>
    </source>
</evidence>